<evidence type="ECO:0000256" key="6">
    <source>
        <dbReference type="ARBA" id="ARBA00029543"/>
    </source>
</evidence>
<keyword evidence="4" id="KW-0539">Nucleus</keyword>
<dbReference type="EMBL" id="BMAO01001116">
    <property type="protein sequence ID" value="GFQ71121.1"/>
    <property type="molecule type" value="Genomic_DNA"/>
</dbReference>
<comment type="catalytic activity">
    <reaction evidence="5">
        <text>a 3'-end uridylyl-uridine-RNA = a 3'-end 2',3'-cyclophospho-uridine-RNA + uridine</text>
        <dbReference type="Rhea" id="RHEA:46052"/>
        <dbReference type="Rhea" id="RHEA-COMP:17384"/>
        <dbReference type="Rhea" id="RHEA-COMP:17385"/>
        <dbReference type="ChEBI" id="CHEBI:16704"/>
        <dbReference type="ChEBI" id="CHEBI:85643"/>
        <dbReference type="ChEBI" id="CHEBI:85644"/>
    </reaction>
    <physiologicalReaction direction="left-to-right" evidence="5">
        <dbReference type="Rhea" id="RHEA:46053"/>
    </physiologicalReaction>
</comment>
<name>A0A8X6KE91_TRICU</name>
<dbReference type="Pfam" id="PF09749">
    <property type="entry name" value="HVSL"/>
    <property type="match status" value="1"/>
</dbReference>
<feature type="compositionally biased region" description="Polar residues" evidence="8">
    <location>
        <begin position="27"/>
        <end position="42"/>
    </location>
</feature>
<evidence type="ECO:0000256" key="8">
    <source>
        <dbReference type="SAM" id="MobiDB-lite"/>
    </source>
</evidence>
<accession>A0A8X6KE91</accession>
<protein>
    <recommendedName>
        <fullName evidence="6">U6 snRNA phosphodiesterase 1</fullName>
    </recommendedName>
    <alternativeName>
        <fullName evidence="7">3'-5' RNA exonuclease USB1</fullName>
    </alternativeName>
</protein>
<keyword evidence="10" id="KW-1185">Reference proteome</keyword>
<dbReference type="InterPro" id="IPR027521">
    <property type="entry name" value="Usb1"/>
</dbReference>
<evidence type="ECO:0000256" key="2">
    <source>
        <dbReference type="ARBA" id="ARBA00022801"/>
    </source>
</evidence>
<dbReference type="OrthoDB" id="49151at2759"/>
<dbReference type="Gene3D" id="3.90.1140.10">
    <property type="entry name" value="Cyclic phosphodiesterase"/>
    <property type="match status" value="1"/>
</dbReference>
<dbReference type="PANTHER" id="PTHR13522:SF3">
    <property type="entry name" value="U6 SNRNA PHOSPHODIESTERASE 1"/>
    <property type="match status" value="1"/>
</dbReference>
<sequence>MTLPRLVDYSSDDSSGDENEESGNSHPADQNDATKSDVSASDFTPKEDTLPLPFEIKQMYKETPCEIVDDDPSKHGGKIRSFPHERGIWATYVYIEYYPDPEFYNMIEELKKKASAHGIDLKVPEDFHVNVIIWLQLPQVMSLIVKNIEAK</sequence>
<dbReference type="GO" id="GO:0005634">
    <property type="term" value="C:nucleus"/>
    <property type="evidence" value="ECO:0007669"/>
    <property type="project" value="TreeGrafter"/>
</dbReference>
<evidence type="ECO:0000313" key="9">
    <source>
        <dbReference type="EMBL" id="GFQ71121.1"/>
    </source>
</evidence>
<dbReference type="GO" id="GO:0000175">
    <property type="term" value="F:3'-5'-RNA exonuclease activity"/>
    <property type="evidence" value="ECO:0007669"/>
    <property type="project" value="TreeGrafter"/>
</dbReference>
<keyword evidence="1" id="KW-0540">Nuclease</keyword>
<evidence type="ECO:0000256" key="5">
    <source>
        <dbReference type="ARBA" id="ARBA00029300"/>
    </source>
</evidence>
<dbReference type="GO" id="GO:0016829">
    <property type="term" value="F:lyase activity"/>
    <property type="evidence" value="ECO:0007669"/>
    <property type="project" value="UniProtKB-KW"/>
</dbReference>
<dbReference type="PANTHER" id="PTHR13522">
    <property type="entry name" value="U6 SNRNA PHOSPHODIESTERASE 1"/>
    <property type="match status" value="1"/>
</dbReference>
<feature type="region of interest" description="Disordered" evidence="8">
    <location>
        <begin position="1"/>
        <end position="50"/>
    </location>
</feature>
<comment type="caution">
    <text evidence="9">The sequence shown here is derived from an EMBL/GenBank/DDBJ whole genome shotgun (WGS) entry which is preliminary data.</text>
</comment>
<feature type="compositionally biased region" description="Acidic residues" evidence="8">
    <location>
        <begin position="10"/>
        <end position="21"/>
    </location>
</feature>
<evidence type="ECO:0000256" key="4">
    <source>
        <dbReference type="ARBA" id="ARBA00023242"/>
    </source>
</evidence>
<organism evidence="9 10">
    <name type="scientific">Trichonephila clavata</name>
    <name type="common">Joro spider</name>
    <name type="synonym">Nephila clavata</name>
    <dbReference type="NCBI Taxonomy" id="2740835"/>
    <lineage>
        <taxon>Eukaryota</taxon>
        <taxon>Metazoa</taxon>
        <taxon>Ecdysozoa</taxon>
        <taxon>Arthropoda</taxon>
        <taxon>Chelicerata</taxon>
        <taxon>Arachnida</taxon>
        <taxon>Araneae</taxon>
        <taxon>Araneomorphae</taxon>
        <taxon>Entelegynae</taxon>
        <taxon>Araneoidea</taxon>
        <taxon>Nephilidae</taxon>
        <taxon>Trichonephila</taxon>
    </lineage>
</organism>
<evidence type="ECO:0000256" key="1">
    <source>
        <dbReference type="ARBA" id="ARBA00022722"/>
    </source>
</evidence>
<evidence type="ECO:0000313" key="10">
    <source>
        <dbReference type="Proteomes" id="UP000887116"/>
    </source>
</evidence>
<reference evidence="9" key="1">
    <citation type="submission" date="2020-07" db="EMBL/GenBank/DDBJ databases">
        <title>Multicomponent nature underlies the extraordinary mechanical properties of spider dragline silk.</title>
        <authorList>
            <person name="Kono N."/>
            <person name="Nakamura H."/>
            <person name="Mori M."/>
            <person name="Yoshida Y."/>
            <person name="Ohtoshi R."/>
            <person name="Malay A.D."/>
            <person name="Moran D.A.P."/>
            <person name="Tomita M."/>
            <person name="Numata K."/>
            <person name="Arakawa K."/>
        </authorList>
    </citation>
    <scope>NUCLEOTIDE SEQUENCE</scope>
</reference>
<gene>
    <name evidence="9" type="primary">NCL1_44461</name>
    <name evidence="9" type="ORF">TNCT_463781</name>
</gene>
<dbReference type="GO" id="GO:0034477">
    <property type="term" value="P:U6 snRNA 3'-end processing"/>
    <property type="evidence" value="ECO:0007669"/>
    <property type="project" value="InterPro"/>
</dbReference>
<dbReference type="Proteomes" id="UP000887116">
    <property type="component" value="Unassembled WGS sequence"/>
</dbReference>
<keyword evidence="3" id="KW-0456">Lyase</keyword>
<evidence type="ECO:0000256" key="7">
    <source>
        <dbReference type="ARBA" id="ARBA00030030"/>
    </source>
</evidence>
<evidence type="ECO:0000256" key="3">
    <source>
        <dbReference type="ARBA" id="ARBA00023239"/>
    </source>
</evidence>
<proteinExistence type="predicted"/>
<dbReference type="AlphaFoldDB" id="A0A8X6KE91"/>
<keyword evidence="2" id="KW-0378">Hydrolase</keyword>